<feature type="chain" id="PRO_5013937747" evidence="1">
    <location>
        <begin position="23"/>
        <end position="514"/>
    </location>
</feature>
<evidence type="ECO:0000313" key="3">
    <source>
        <dbReference type="EMBL" id="PEN08880.1"/>
    </source>
</evidence>
<dbReference type="InterPro" id="IPR036691">
    <property type="entry name" value="Endo/exonu/phosph_ase_sf"/>
</dbReference>
<evidence type="ECO:0000256" key="1">
    <source>
        <dbReference type="SAM" id="SignalP"/>
    </source>
</evidence>
<keyword evidence="4" id="KW-1185">Reference proteome</keyword>
<dbReference type="AlphaFoldDB" id="A0A2H3NPK1"/>
<dbReference type="OrthoDB" id="1182990at2"/>
<dbReference type="InterPro" id="IPR005135">
    <property type="entry name" value="Endo/exonuclease/phosphatase"/>
</dbReference>
<dbReference type="RefSeq" id="WP_098061276.1">
    <property type="nucleotide sequence ID" value="NZ_PDEP01000002.1"/>
</dbReference>
<dbReference type="PROSITE" id="PS51257">
    <property type="entry name" value="PROKAR_LIPOPROTEIN"/>
    <property type="match status" value="1"/>
</dbReference>
<comment type="caution">
    <text evidence="3">The sequence shown here is derived from an EMBL/GenBank/DDBJ whole genome shotgun (WGS) entry which is preliminary data.</text>
</comment>
<keyword evidence="3" id="KW-0540">Nuclease</keyword>
<keyword evidence="1" id="KW-0732">Signal</keyword>
<name>A0A2H3NPK1_9BACT</name>
<keyword evidence="3" id="KW-0378">Hydrolase</keyword>
<dbReference type="Proteomes" id="UP000221024">
    <property type="component" value="Unassembled WGS sequence"/>
</dbReference>
<dbReference type="EMBL" id="PDEP01000002">
    <property type="protein sequence ID" value="PEN08880.1"/>
    <property type="molecule type" value="Genomic_DNA"/>
</dbReference>
<evidence type="ECO:0000313" key="4">
    <source>
        <dbReference type="Proteomes" id="UP000221024"/>
    </source>
</evidence>
<dbReference type="GO" id="GO:0004519">
    <property type="term" value="F:endonuclease activity"/>
    <property type="evidence" value="ECO:0007669"/>
    <property type="project" value="UniProtKB-KW"/>
</dbReference>
<dbReference type="Pfam" id="PF03372">
    <property type="entry name" value="Exo_endo_phos"/>
    <property type="match status" value="1"/>
</dbReference>
<organism evidence="3 4">
    <name type="scientific">Longimonas halophila</name>
    <dbReference type="NCBI Taxonomy" id="1469170"/>
    <lineage>
        <taxon>Bacteria</taxon>
        <taxon>Pseudomonadati</taxon>
        <taxon>Rhodothermota</taxon>
        <taxon>Rhodothermia</taxon>
        <taxon>Rhodothermales</taxon>
        <taxon>Salisaetaceae</taxon>
        <taxon>Longimonas</taxon>
    </lineage>
</organism>
<dbReference type="SUPFAM" id="SSF56219">
    <property type="entry name" value="DNase I-like"/>
    <property type="match status" value="1"/>
</dbReference>
<feature type="signal peptide" evidence="1">
    <location>
        <begin position="1"/>
        <end position="22"/>
    </location>
</feature>
<feature type="domain" description="Endonuclease/exonuclease/phosphatase" evidence="2">
    <location>
        <begin position="234"/>
        <end position="504"/>
    </location>
</feature>
<sequence length="514" mass="55725">MHLSRPLFLLALAATLLVGCDAGPTSNSTDADPPNDSETEAPTYPTAIQIDGGASDWSEVPVRHTDATGDGDALDFERLWVAHDSERLYLRVEVGSEINLQEDNDLTLHLDTDYDANTGTEVQGMGADLSWTFGERSGRVHANGGRPEVEHEAIGLVTLPTVTSSVFEIALDRDATPATAPLFRADSLRIAFTGGGDQVPDEGGLSYAFTDTDLPNWPAPELERTTNDGVRVLSYNAERDGFFEGSRGDSYTQILNTVQPDIIGFNELYENNAEATRERVESLYGTPDSGQWHVDKKGIDLIMVSKYPILDTHAITGYQNYTSGAYLLDTEDDLGTPLLVILAHLPCCNYDDATPSRDVRRQLGVDSIIAFLREAQAGTAAIDVPENTPVLITGDMNFVGDAQQPNTLKTGTIVNTDEFGESTAPDWDGTDLLDVNPRQTGTSLHSTWMGRGSSYPPSRLDYAYVSDSVLDVAHAYTLYTPGLPDSLRQAHGLDADATTTASDHLPLVLDLVQR</sequence>
<reference evidence="3 4" key="1">
    <citation type="submission" date="2017-10" db="EMBL/GenBank/DDBJ databases">
        <title>Draft genome of Longimonas halophila.</title>
        <authorList>
            <person name="Goh K.M."/>
            <person name="Shamsir M.S."/>
            <person name="Lim S.W."/>
        </authorList>
    </citation>
    <scope>NUCLEOTIDE SEQUENCE [LARGE SCALE GENOMIC DNA]</scope>
    <source>
        <strain evidence="3 4">KCTC 42399</strain>
    </source>
</reference>
<keyword evidence="3" id="KW-0255">Endonuclease</keyword>
<dbReference type="Gene3D" id="3.60.10.10">
    <property type="entry name" value="Endonuclease/exonuclease/phosphatase"/>
    <property type="match status" value="1"/>
</dbReference>
<accession>A0A2H3NPK1</accession>
<gene>
    <name evidence="3" type="ORF">CRI93_03800</name>
</gene>
<evidence type="ECO:0000259" key="2">
    <source>
        <dbReference type="Pfam" id="PF03372"/>
    </source>
</evidence>
<proteinExistence type="predicted"/>
<protein>
    <submittedName>
        <fullName evidence="3">Endonuclease</fullName>
    </submittedName>
</protein>